<evidence type="ECO:0000256" key="1">
    <source>
        <dbReference type="SAM" id="Phobius"/>
    </source>
</evidence>
<keyword evidence="1" id="KW-0812">Transmembrane</keyword>
<dbReference type="RefSeq" id="WP_307229571.1">
    <property type="nucleotide sequence ID" value="NZ_JAUSTT010000012.1"/>
</dbReference>
<dbReference type="EMBL" id="JAUSTT010000012">
    <property type="protein sequence ID" value="MDQ0176425.1"/>
    <property type="molecule type" value="Genomic_DNA"/>
</dbReference>
<reference evidence="2 3" key="1">
    <citation type="submission" date="2023-07" db="EMBL/GenBank/DDBJ databases">
        <title>Genomic Encyclopedia of Type Strains, Phase IV (KMG-IV): sequencing the most valuable type-strain genomes for metagenomic binning, comparative biology and taxonomic classification.</title>
        <authorList>
            <person name="Goeker M."/>
        </authorList>
    </citation>
    <scope>NUCLEOTIDE SEQUENCE [LARGE SCALE GENOMIC DNA]</scope>
    <source>
        <strain evidence="2 3">DSM 23837</strain>
    </source>
</reference>
<evidence type="ECO:0000313" key="2">
    <source>
        <dbReference type="EMBL" id="MDQ0176425.1"/>
    </source>
</evidence>
<dbReference type="Proteomes" id="UP001223586">
    <property type="component" value="Unassembled WGS sequence"/>
</dbReference>
<keyword evidence="1" id="KW-1133">Transmembrane helix</keyword>
<sequence>MFSTFGSLIFIVAIIIILLSILKGLSEWSHNNKQPILSVSAKVATKRTETRHHYHQDNHHQHSTSYYATFEVESGDRIEFSLSGREYGQLAEGDDGKLIFQGTRFHRFERS</sequence>
<feature type="transmembrane region" description="Helical" evidence="1">
    <location>
        <begin position="6"/>
        <end position="25"/>
    </location>
</feature>
<dbReference type="InterPro" id="IPR019635">
    <property type="entry name" value="DUF2500"/>
</dbReference>
<evidence type="ECO:0000313" key="3">
    <source>
        <dbReference type="Proteomes" id="UP001223586"/>
    </source>
</evidence>
<keyword evidence="3" id="KW-1185">Reference proteome</keyword>
<evidence type="ECO:0008006" key="4">
    <source>
        <dbReference type="Google" id="ProtNLM"/>
    </source>
</evidence>
<comment type="caution">
    <text evidence="2">The sequence shown here is derived from an EMBL/GenBank/DDBJ whole genome shotgun (WGS) entry which is preliminary data.</text>
</comment>
<organism evidence="2 3">
    <name type="scientific">Bacillus chungangensis</name>
    <dbReference type="NCBI Taxonomy" id="587633"/>
    <lineage>
        <taxon>Bacteria</taxon>
        <taxon>Bacillati</taxon>
        <taxon>Bacillota</taxon>
        <taxon>Bacilli</taxon>
        <taxon>Bacillales</taxon>
        <taxon>Bacillaceae</taxon>
        <taxon>Bacillus</taxon>
    </lineage>
</organism>
<name>A0ABT9WT02_9BACI</name>
<dbReference type="Pfam" id="PF10694">
    <property type="entry name" value="DUF2500"/>
    <property type="match status" value="1"/>
</dbReference>
<protein>
    <recommendedName>
        <fullName evidence="4">DUF2500 domain-containing protein</fullName>
    </recommendedName>
</protein>
<accession>A0ABT9WT02</accession>
<dbReference type="Gene3D" id="2.40.50.660">
    <property type="match status" value="1"/>
</dbReference>
<keyword evidence="1" id="KW-0472">Membrane</keyword>
<gene>
    <name evidence="2" type="ORF">J2S08_002269</name>
</gene>
<proteinExistence type="predicted"/>